<dbReference type="SMART" id="SM00962">
    <property type="entry name" value="SRP54"/>
    <property type="match status" value="1"/>
</dbReference>
<proteinExistence type="inferred from homology"/>
<dbReference type="SMART" id="SM00382">
    <property type="entry name" value="AAA"/>
    <property type="match status" value="1"/>
</dbReference>
<evidence type="ECO:0000256" key="13">
    <source>
        <dbReference type="NCBIfam" id="TIGR03499"/>
    </source>
</evidence>
<evidence type="ECO:0000256" key="7">
    <source>
        <dbReference type="ARBA" id="ARBA00022795"/>
    </source>
</evidence>
<comment type="subcellular location">
    <subcellularLocation>
        <location evidence="1">Cell membrane</location>
        <topology evidence="1">Peripheral membrane protein</topology>
        <orientation evidence="1">Cytoplasmic side</orientation>
    </subcellularLocation>
</comment>
<keyword evidence="16" id="KW-0282">Flagellum</keyword>
<dbReference type="FunFam" id="3.40.50.300:FF:000695">
    <property type="entry name" value="Flagellar biosynthesis regulator FlhF"/>
    <property type="match status" value="1"/>
</dbReference>
<keyword evidence="7" id="KW-1005">Bacterial flagellum biogenesis</keyword>
<gene>
    <name evidence="16" type="primary">flhF</name>
    <name evidence="16" type="ORF">CIL03_03925</name>
</gene>
<evidence type="ECO:0000256" key="10">
    <source>
        <dbReference type="ARBA" id="ARBA00023136"/>
    </source>
</evidence>
<dbReference type="GO" id="GO:0003924">
    <property type="term" value="F:GTPase activity"/>
    <property type="evidence" value="ECO:0007669"/>
    <property type="project" value="UniProtKB-UniRule"/>
</dbReference>
<evidence type="ECO:0000259" key="14">
    <source>
        <dbReference type="SMART" id="SM00382"/>
    </source>
</evidence>
<evidence type="ECO:0000256" key="5">
    <source>
        <dbReference type="ARBA" id="ARBA00022475"/>
    </source>
</evidence>
<keyword evidence="6" id="KW-0547">Nucleotide-binding</keyword>
<evidence type="ECO:0000256" key="2">
    <source>
        <dbReference type="ARBA" id="ARBA00008531"/>
    </source>
</evidence>
<dbReference type="RefSeq" id="WP_094883901.1">
    <property type="nucleotide sequence ID" value="NZ_NPMS01000001.1"/>
</dbReference>
<evidence type="ECO:0000256" key="3">
    <source>
        <dbReference type="ARBA" id="ARBA00014919"/>
    </source>
</evidence>
<dbReference type="GO" id="GO:0044781">
    <property type="term" value="P:bacterial-type flagellum organization"/>
    <property type="evidence" value="ECO:0007669"/>
    <property type="project" value="UniProtKB-UniRule"/>
</dbReference>
<dbReference type="PANTHER" id="PTHR43134">
    <property type="entry name" value="SIGNAL RECOGNITION PARTICLE RECEPTOR SUBUNIT ALPHA"/>
    <property type="match status" value="1"/>
</dbReference>
<evidence type="ECO:0000313" key="16">
    <source>
        <dbReference type="EMBL" id="OZU90304.1"/>
    </source>
</evidence>
<dbReference type="InterPro" id="IPR020006">
    <property type="entry name" value="FlhF"/>
</dbReference>
<keyword evidence="10" id="KW-0472">Membrane</keyword>
<evidence type="ECO:0000256" key="1">
    <source>
        <dbReference type="ARBA" id="ARBA00004413"/>
    </source>
</evidence>
<dbReference type="PANTHER" id="PTHR43134:SF3">
    <property type="entry name" value="FLAGELLAR BIOSYNTHESIS PROTEIN FLHF"/>
    <property type="match status" value="1"/>
</dbReference>
<dbReference type="Gene3D" id="3.40.50.300">
    <property type="entry name" value="P-loop containing nucleotide triphosphate hydrolases"/>
    <property type="match status" value="1"/>
</dbReference>
<dbReference type="SUPFAM" id="SSF52540">
    <property type="entry name" value="P-loop containing nucleoside triphosphate hydrolases"/>
    <property type="match status" value="1"/>
</dbReference>
<sequence>MKVKKYVAPTMPEVMNQVRKELGSEAVILNSKEVQHGGVMGFFKKKRIEVVAALDSEPLRGDAAKPAERKDKPAILKEPVPLKNNDEVLSEIKHLKKIIGQISKQGDTNYLPDYNFVFQHLLEQEIERDLAAELIDSVVKKHAEEELSPAMDRITNDVRDEIESRLADITFEGITYEKKIFHFIGPTGVGKTTTLAKIAAECMLQDHKKVAFITTDTYRIAAVEQLKTYARILDIPIEVAYTIEDYKEAVDKFSSYDVVLVDTAGRNFRDAKYINELKESIDINLDIETYLVLALTAKPKDLSEIYDQFYQVPVKGVIFTKIDETKQYGSIFNIAVRKQIGISYITNGQDVPDDLMPVTPAVISDSIMGAIDDE</sequence>
<evidence type="ECO:0000256" key="11">
    <source>
        <dbReference type="ARBA" id="ARBA00023225"/>
    </source>
</evidence>
<evidence type="ECO:0000259" key="15">
    <source>
        <dbReference type="SMART" id="SM00962"/>
    </source>
</evidence>
<dbReference type="GO" id="GO:0005047">
    <property type="term" value="F:signal recognition particle binding"/>
    <property type="evidence" value="ECO:0007669"/>
    <property type="project" value="TreeGrafter"/>
</dbReference>
<dbReference type="GO" id="GO:0005886">
    <property type="term" value="C:plasma membrane"/>
    <property type="evidence" value="ECO:0007669"/>
    <property type="project" value="UniProtKB-SubCell"/>
</dbReference>
<reference evidence="16 17" key="1">
    <citation type="submission" date="2017-08" db="EMBL/GenBank/DDBJ databases">
        <title>Virgibacillus indicus sp. nov. and Virgibacillus profoundi sp. nov, two moderately halophilic bacteria isolated from marine sediment by using the Microfluidic Streak Plate.</title>
        <authorList>
            <person name="Xu B."/>
            <person name="Hu B."/>
            <person name="Wang J."/>
            <person name="Zhu Y."/>
            <person name="Huang L."/>
            <person name="Du W."/>
            <person name="Huang Y."/>
        </authorList>
    </citation>
    <scope>NUCLEOTIDE SEQUENCE [LARGE SCALE GENOMIC DNA]</scope>
    <source>
        <strain evidence="16 17">IO3-P2-C2</strain>
    </source>
</reference>
<dbReference type="InterPro" id="IPR000897">
    <property type="entry name" value="SRP54_GTPase_dom"/>
</dbReference>
<dbReference type="InterPro" id="IPR027417">
    <property type="entry name" value="P-loop_NTPase"/>
</dbReference>
<comment type="caution">
    <text evidence="16">The sequence shown here is derived from an EMBL/GenBank/DDBJ whole genome shotgun (WGS) entry which is preliminary data.</text>
</comment>
<protein>
    <recommendedName>
        <fullName evidence="3 13">Flagellar biosynthesis protein FlhF</fullName>
    </recommendedName>
</protein>
<keyword evidence="5" id="KW-1003">Cell membrane</keyword>
<evidence type="ECO:0000256" key="8">
    <source>
        <dbReference type="ARBA" id="ARBA00022927"/>
    </source>
</evidence>
<dbReference type="NCBIfam" id="TIGR03499">
    <property type="entry name" value="FlhF"/>
    <property type="match status" value="1"/>
</dbReference>
<dbReference type="EMBL" id="NPMS01000001">
    <property type="protein sequence ID" value="OZU90304.1"/>
    <property type="molecule type" value="Genomic_DNA"/>
</dbReference>
<evidence type="ECO:0000256" key="12">
    <source>
        <dbReference type="ARBA" id="ARBA00025337"/>
    </source>
</evidence>
<dbReference type="InterPro" id="IPR047040">
    <property type="entry name" value="FlhF__GTPase_dom"/>
</dbReference>
<name>A0A265NFS8_9BACI</name>
<evidence type="ECO:0000256" key="6">
    <source>
        <dbReference type="ARBA" id="ARBA00022741"/>
    </source>
</evidence>
<evidence type="ECO:0000256" key="4">
    <source>
        <dbReference type="ARBA" id="ARBA00022448"/>
    </source>
</evidence>
<dbReference type="Pfam" id="PF00448">
    <property type="entry name" value="SRP54"/>
    <property type="match status" value="1"/>
</dbReference>
<comment type="function">
    <text evidence="12">Necessary for flagellar biosynthesis. May be involved in translocation of the flagellum.</text>
</comment>
<keyword evidence="16" id="KW-0969">Cilium</keyword>
<dbReference type="OrthoDB" id="9778554at2"/>
<dbReference type="Gene3D" id="1.20.120.1380">
    <property type="entry name" value="Flagellar FlhF biosynthesis protein, N domain"/>
    <property type="match status" value="1"/>
</dbReference>
<keyword evidence="9" id="KW-0342">GTP-binding</keyword>
<dbReference type="InterPro" id="IPR003593">
    <property type="entry name" value="AAA+_ATPase"/>
</dbReference>
<keyword evidence="8" id="KW-0653">Protein transport</keyword>
<dbReference type="GO" id="GO:0005525">
    <property type="term" value="F:GTP binding"/>
    <property type="evidence" value="ECO:0007669"/>
    <property type="project" value="UniProtKB-UniRule"/>
</dbReference>
<organism evidence="16 17">
    <name type="scientific">Virgibacillus indicus</name>
    <dbReference type="NCBI Taxonomy" id="2024554"/>
    <lineage>
        <taxon>Bacteria</taxon>
        <taxon>Bacillati</taxon>
        <taxon>Bacillota</taxon>
        <taxon>Bacilli</taxon>
        <taxon>Bacillales</taxon>
        <taxon>Bacillaceae</taxon>
        <taxon>Virgibacillus</taxon>
    </lineage>
</organism>
<dbReference type="GO" id="GO:0006614">
    <property type="term" value="P:SRP-dependent cotranslational protein targeting to membrane"/>
    <property type="evidence" value="ECO:0007669"/>
    <property type="project" value="UniProtKB-UniRule"/>
</dbReference>
<dbReference type="Proteomes" id="UP000216498">
    <property type="component" value="Unassembled WGS sequence"/>
</dbReference>
<dbReference type="CDD" id="cd17873">
    <property type="entry name" value="FlhF"/>
    <property type="match status" value="1"/>
</dbReference>
<comment type="similarity">
    <text evidence="2">Belongs to the GTP-binding SRP family.</text>
</comment>
<evidence type="ECO:0000313" key="17">
    <source>
        <dbReference type="Proteomes" id="UP000216498"/>
    </source>
</evidence>
<keyword evidence="17" id="KW-1185">Reference proteome</keyword>
<feature type="domain" description="AAA+ ATPase" evidence="14">
    <location>
        <begin position="177"/>
        <end position="374"/>
    </location>
</feature>
<keyword evidence="16" id="KW-0966">Cell projection</keyword>
<dbReference type="AlphaFoldDB" id="A0A265NFS8"/>
<keyword evidence="4" id="KW-0813">Transport</keyword>
<evidence type="ECO:0000256" key="9">
    <source>
        <dbReference type="ARBA" id="ARBA00023134"/>
    </source>
</evidence>
<keyword evidence="11" id="KW-1006">Bacterial flagellum protein export</keyword>
<accession>A0A265NFS8</accession>
<feature type="domain" description="SRP54-type proteins GTP-binding" evidence="15">
    <location>
        <begin position="178"/>
        <end position="369"/>
    </location>
</feature>
<dbReference type="GO" id="GO:0015031">
    <property type="term" value="P:protein transport"/>
    <property type="evidence" value="ECO:0007669"/>
    <property type="project" value="UniProtKB-KW"/>
</dbReference>